<sequence>MPKAVANSTPIIVLSNINKIEILKKLYEVVYVPYGVFEEVSDCHWDVRSINKSKRERPFKRNKAFTG</sequence>
<evidence type="ECO:0000313" key="2">
    <source>
        <dbReference type="Proteomes" id="UP000183404"/>
    </source>
</evidence>
<dbReference type="Pfam" id="PF11848">
    <property type="entry name" value="DUF3368"/>
    <property type="match status" value="1"/>
</dbReference>
<dbReference type="EMBL" id="FNBS01000050">
    <property type="protein sequence ID" value="SDG20488.1"/>
    <property type="molecule type" value="Genomic_DNA"/>
</dbReference>
<dbReference type="AlphaFoldDB" id="A0A1I1ZML0"/>
<reference evidence="1 2" key="1">
    <citation type="submission" date="2016-10" db="EMBL/GenBank/DDBJ databases">
        <authorList>
            <person name="de Groot N.N."/>
        </authorList>
    </citation>
    <scope>NUCLEOTIDE SEQUENCE [LARGE SCALE GENOMIC DNA]</scope>
    <source>
        <strain evidence="1 2">DSM 569</strain>
    </source>
</reference>
<gene>
    <name evidence="1" type="ORF">SAMN04244560_01953</name>
</gene>
<organism evidence="1 2">
    <name type="scientific">Thermoanaerobacter thermohydrosulfuricus</name>
    <name type="common">Clostridium thermohydrosulfuricum</name>
    <dbReference type="NCBI Taxonomy" id="1516"/>
    <lineage>
        <taxon>Bacteria</taxon>
        <taxon>Bacillati</taxon>
        <taxon>Bacillota</taxon>
        <taxon>Clostridia</taxon>
        <taxon>Thermoanaerobacterales</taxon>
        <taxon>Thermoanaerobacteraceae</taxon>
        <taxon>Thermoanaerobacter</taxon>
    </lineage>
</organism>
<dbReference type="Proteomes" id="UP000183404">
    <property type="component" value="Unassembled WGS sequence"/>
</dbReference>
<evidence type="ECO:0000313" key="1">
    <source>
        <dbReference type="EMBL" id="SDG20488.1"/>
    </source>
</evidence>
<dbReference type="InterPro" id="IPR021799">
    <property type="entry name" value="PIN-like_prokaryotic"/>
</dbReference>
<name>A0A1I1ZML0_THETY</name>
<proteinExistence type="predicted"/>
<protein>
    <submittedName>
        <fullName evidence="1">Uncharacterized protein</fullName>
    </submittedName>
</protein>
<accession>A0A1I1ZML0</accession>